<evidence type="ECO:0000256" key="1">
    <source>
        <dbReference type="ARBA" id="ARBA00022679"/>
    </source>
</evidence>
<dbReference type="PANTHER" id="PTHR11364">
    <property type="entry name" value="THIOSULFATE SULFERTANSFERASE"/>
    <property type="match status" value="1"/>
</dbReference>
<dbReference type="InterPro" id="IPR045078">
    <property type="entry name" value="TST/MPST-like"/>
</dbReference>
<sequence length="280" mass="30654">MTDLVSTDWLADQLDAPDICIVDATRHHFEPERDSAAEYAAGHIPGAVFLDLLTLVDPEAETDNTLPTVAQFEQRMRQLGIDNSKRIVIYDDSVVKTAMRAWFMFRLFGLEQVYVLDGGLARWKAEDRPLESGEVSRPESSFVASFDPTRLYAKGDVLANIDTRERLHVDGRGSQHFTGEDDDPTPGIAPGHVPGSINVPFWDLFTEEGLMKSDDQLRALFAEHGVDTARPAVVSCGGGVVACALALALRRLGNDKVALYDGSWTEWGADPALPKALGSN</sequence>
<dbReference type="InterPro" id="IPR036873">
    <property type="entry name" value="Rhodanese-like_dom_sf"/>
</dbReference>
<comment type="caution">
    <text evidence="5">The sequence shown here is derived from an EMBL/GenBank/DDBJ whole genome shotgun (WGS) entry which is preliminary data.</text>
</comment>
<dbReference type="CDD" id="cd01449">
    <property type="entry name" value="TST_Repeat_2"/>
    <property type="match status" value="1"/>
</dbReference>
<dbReference type="InterPro" id="IPR001307">
    <property type="entry name" value="Thiosulphate_STrfase_CS"/>
</dbReference>
<dbReference type="InterPro" id="IPR001763">
    <property type="entry name" value="Rhodanese-like_dom"/>
</dbReference>
<accession>A0ABV0D2P1</accession>
<proteinExistence type="predicted"/>
<evidence type="ECO:0000313" key="5">
    <source>
        <dbReference type="EMBL" id="MEN7538621.1"/>
    </source>
</evidence>
<evidence type="ECO:0000313" key="6">
    <source>
        <dbReference type="Proteomes" id="UP001484535"/>
    </source>
</evidence>
<evidence type="ECO:0000256" key="2">
    <source>
        <dbReference type="ARBA" id="ARBA00022737"/>
    </source>
</evidence>
<dbReference type="PANTHER" id="PTHR11364:SF27">
    <property type="entry name" value="SULFURTRANSFERASE"/>
    <property type="match status" value="1"/>
</dbReference>
<keyword evidence="1 3" id="KW-0808">Transferase</keyword>
<dbReference type="CDD" id="cd01448">
    <property type="entry name" value="TST_Repeat_1"/>
    <property type="match status" value="1"/>
</dbReference>
<dbReference type="Gene3D" id="3.40.250.10">
    <property type="entry name" value="Rhodanese-like domain"/>
    <property type="match status" value="2"/>
</dbReference>
<evidence type="ECO:0000256" key="3">
    <source>
        <dbReference type="RuleBase" id="RU000507"/>
    </source>
</evidence>
<feature type="domain" description="Rhodanese" evidence="4">
    <location>
        <begin position="162"/>
        <end position="276"/>
    </location>
</feature>
<dbReference type="PROSITE" id="PS00683">
    <property type="entry name" value="RHODANESE_2"/>
    <property type="match status" value="1"/>
</dbReference>
<dbReference type="Pfam" id="PF00581">
    <property type="entry name" value="Rhodanese"/>
    <property type="match status" value="2"/>
</dbReference>
<dbReference type="PROSITE" id="PS50206">
    <property type="entry name" value="RHODANESE_3"/>
    <property type="match status" value="2"/>
</dbReference>
<dbReference type="NCBIfam" id="NF008557">
    <property type="entry name" value="PRK11493.1"/>
    <property type="match status" value="1"/>
</dbReference>
<gene>
    <name evidence="5" type="primary">sseA</name>
    <name evidence="5" type="ORF">ABDJ38_15700</name>
</gene>
<dbReference type="PROSITE" id="PS00380">
    <property type="entry name" value="RHODANESE_1"/>
    <property type="match status" value="1"/>
</dbReference>
<feature type="domain" description="Rhodanese" evidence="4">
    <location>
        <begin position="15"/>
        <end position="132"/>
    </location>
</feature>
<dbReference type="SMART" id="SM00450">
    <property type="entry name" value="RHOD"/>
    <property type="match status" value="2"/>
</dbReference>
<reference evidence="5 6" key="1">
    <citation type="submission" date="2024-05" db="EMBL/GenBank/DDBJ databases">
        <authorList>
            <person name="Park S."/>
        </authorList>
    </citation>
    <scope>NUCLEOTIDE SEQUENCE [LARGE SCALE GENOMIC DNA]</scope>
    <source>
        <strain evidence="5 6">DGU5</strain>
    </source>
</reference>
<dbReference type="SUPFAM" id="SSF52821">
    <property type="entry name" value="Rhodanese/Cell cycle control phosphatase"/>
    <property type="match status" value="2"/>
</dbReference>
<protein>
    <recommendedName>
        <fullName evidence="3">Sulfurtransferase</fullName>
    </recommendedName>
</protein>
<dbReference type="RefSeq" id="WP_346786083.1">
    <property type="nucleotide sequence ID" value="NZ_JBDLBR010000007.1"/>
</dbReference>
<organism evidence="5 6">
    <name type="scientific">Aurantiacibacter flavus</name>
    <dbReference type="NCBI Taxonomy" id="3145232"/>
    <lineage>
        <taxon>Bacteria</taxon>
        <taxon>Pseudomonadati</taxon>
        <taxon>Pseudomonadota</taxon>
        <taxon>Alphaproteobacteria</taxon>
        <taxon>Sphingomonadales</taxon>
        <taxon>Erythrobacteraceae</taxon>
        <taxon>Aurantiacibacter</taxon>
    </lineage>
</organism>
<keyword evidence="2" id="KW-0677">Repeat</keyword>
<keyword evidence="6" id="KW-1185">Reference proteome</keyword>
<name>A0ABV0D2P1_9SPHN</name>
<evidence type="ECO:0000259" key="4">
    <source>
        <dbReference type="PROSITE" id="PS50206"/>
    </source>
</evidence>
<dbReference type="Proteomes" id="UP001484535">
    <property type="component" value="Unassembled WGS sequence"/>
</dbReference>
<dbReference type="GO" id="GO:0016784">
    <property type="term" value="F:3-mercaptopyruvate sulfurtransferase activity"/>
    <property type="evidence" value="ECO:0007669"/>
    <property type="project" value="UniProtKB-EC"/>
</dbReference>
<dbReference type="EMBL" id="JBDLBR010000007">
    <property type="protein sequence ID" value="MEN7538621.1"/>
    <property type="molecule type" value="Genomic_DNA"/>
</dbReference>